<dbReference type="InterPro" id="IPR007961">
    <property type="entry name" value="Herpes_LMP1"/>
</dbReference>
<feature type="region of interest" description="Disordered" evidence="1">
    <location>
        <begin position="168"/>
        <end position="187"/>
    </location>
</feature>
<dbReference type="GO" id="GO:0016020">
    <property type="term" value="C:membrane"/>
    <property type="evidence" value="ECO:0007669"/>
    <property type="project" value="InterPro"/>
</dbReference>
<dbReference type="Pfam" id="PF05297">
    <property type="entry name" value="Herpes_LMP1"/>
    <property type="match status" value="1"/>
</dbReference>
<name>A0A177CY40_9PLEO</name>
<feature type="transmembrane region" description="Helical" evidence="2">
    <location>
        <begin position="12"/>
        <end position="34"/>
    </location>
</feature>
<protein>
    <recommendedName>
        <fullName evidence="5">MARVEL domain-containing protein</fullName>
    </recommendedName>
</protein>
<accession>A0A177CY40</accession>
<organism evidence="3 4">
    <name type="scientific">Paraphaeosphaeria sporulosa</name>
    <dbReference type="NCBI Taxonomy" id="1460663"/>
    <lineage>
        <taxon>Eukaryota</taxon>
        <taxon>Fungi</taxon>
        <taxon>Dikarya</taxon>
        <taxon>Ascomycota</taxon>
        <taxon>Pezizomycotina</taxon>
        <taxon>Dothideomycetes</taxon>
        <taxon>Pleosporomycetidae</taxon>
        <taxon>Pleosporales</taxon>
        <taxon>Massarineae</taxon>
        <taxon>Didymosphaeriaceae</taxon>
        <taxon>Paraphaeosphaeria</taxon>
    </lineage>
</organism>
<evidence type="ECO:0000313" key="4">
    <source>
        <dbReference type="Proteomes" id="UP000077069"/>
    </source>
</evidence>
<keyword evidence="4" id="KW-1185">Reference proteome</keyword>
<reference evidence="3 4" key="1">
    <citation type="submission" date="2016-05" db="EMBL/GenBank/DDBJ databases">
        <title>Comparative analysis of secretome profiles of manganese(II)-oxidizing ascomycete fungi.</title>
        <authorList>
            <consortium name="DOE Joint Genome Institute"/>
            <person name="Zeiner C.A."/>
            <person name="Purvine S.O."/>
            <person name="Zink E.M."/>
            <person name="Wu S."/>
            <person name="Pasa-Tolic L."/>
            <person name="Chaput D.L."/>
            <person name="Haridas S."/>
            <person name="Grigoriev I.V."/>
            <person name="Santelli C.M."/>
            <person name="Hansel C.M."/>
        </authorList>
    </citation>
    <scope>NUCLEOTIDE SEQUENCE [LARGE SCALE GENOMIC DNA]</scope>
    <source>
        <strain evidence="3 4">AP3s5-JAC2a</strain>
    </source>
</reference>
<keyword evidence="2" id="KW-1133">Transmembrane helix</keyword>
<sequence>MANPTIEWRRRVLLPLWAIRICLLLVIVIGFSVAMGSNYDDARRIIRYPAAVAFLFFTIVVLLLDVIQIILWTRDRLYPTYFAGLTIFQALFWGLVLLMDIVSIANSQQSSRAVSLVVVIFLLYLGLFIYALRGFLKQRRLSKQGHYTPANDAGAPAVAEIRYSESTFDRNDEQHHSPIYRGGDLGESEPLYAEDEGLVDRYVDRPKKFTTMV</sequence>
<evidence type="ECO:0000256" key="1">
    <source>
        <dbReference type="SAM" id="MobiDB-lite"/>
    </source>
</evidence>
<gene>
    <name evidence="3" type="ORF">CC84DRAFT_68051</name>
</gene>
<keyword evidence="2" id="KW-0812">Transmembrane</keyword>
<evidence type="ECO:0000256" key="2">
    <source>
        <dbReference type="SAM" id="Phobius"/>
    </source>
</evidence>
<evidence type="ECO:0000313" key="3">
    <source>
        <dbReference type="EMBL" id="OAG12136.1"/>
    </source>
</evidence>
<feature type="transmembrane region" description="Helical" evidence="2">
    <location>
        <begin position="46"/>
        <end position="67"/>
    </location>
</feature>
<dbReference type="GeneID" id="28770575"/>
<proteinExistence type="predicted"/>
<dbReference type="InParanoid" id="A0A177CY40"/>
<dbReference type="AlphaFoldDB" id="A0A177CY40"/>
<dbReference type="RefSeq" id="XP_018042501.1">
    <property type="nucleotide sequence ID" value="XM_018187089.1"/>
</dbReference>
<evidence type="ECO:0008006" key="5">
    <source>
        <dbReference type="Google" id="ProtNLM"/>
    </source>
</evidence>
<dbReference type="OrthoDB" id="5211263at2759"/>
<feature type="transmembrane region" description="Helical" evidence="2">
    <location>
        <begin position="79"/>
        <end position="101"/>
    </location>
</feature>
<dbReference type="Proteomes" id="UP000077069">
    <property type="component" value="Unassembled WGS sequence"/>
</dbReference>
<keyword evidence="2" id="KW-0472">Membrane</keyword>
<dbReference type="EMBL" id="KV441548">
    <property type="protein sequence ID" value="OAG12136.1"/>
    <property type="molecule type" value="Genomic_DNA"/>
</dbReference>
<dbReference type="GO" id="GO:0019087">
    <property type="term" value="P:symbiont-mediated transformation of host cell"/>
    <property type="evidence" value="ECO:0007669"/>
    <property type="project" value="InterPro"/>
</dbReference>
<feature type="transmembrane region" description="Helical" evidence="2">
    <location>
        <begin position="113"/>
        <end position="132"/>
    </location>
</feature>